<proteinExistence type="predicted"/>
<dbReference type="RefSeq" id="YP_009604000.1">
    <property type="nucleotide sequence ID" value="NC_041960.1"/>
</dbReference>
<sequence>MKSMYEQFKEGALQAGQRVTFTGTVEEIDNSDTEFPVLVNIEGNGKMWLREGTIKYMEPAPEKLYEVCIGGYLLSYYGSDYTGGQWNSFMWRRREVPTDILVQSFPMSFLEKHFPEAVAIAQEVTKEPSNGNLL</sequence>
<dbReference type="EMBL" id="JF731128">
    <property type="protein sequence ID" value="AEM24754.1"/>
    <property type="molecule type" value="Genomic_DNA"/>
</dbReference>
<dbReference type="GeneID" id="40079889"/>
<evidence type="ECO:0000313" key="1">
    <source>
        <dbReference type="EMBL" id="AEM24754.1"/>
    </source>
</evidence>
<accession>G1C4X5</accession>
<organism evidence="1 2">
    <name type="scientific">Enterococcus phage SAP6</name>
    <dbReference type="NCBI Taxonomy" id="1073766"/>
    <lineage>
        <taxon>Viruses</taxon>
        <taxon>Duplodnaviria</taxon>
        <taxon>Heunggongvirae</taxon>
        <taxon>Uroviricota</taxon>
        <taxon>Caudoviricetes</taxon>
        <taxon>Saphexavirus</taxon>
        <taxon>Saphexavirus SAP6</taxon>
    </lineage>
</organism>
<dbReference type="Proteomes" id="UP000000699">
    <property type="component" value="Segment"/>
</dbReference>
<dbReference type="OrthoDB" id="32751at10239"/>
<dbReference type="KEGG" id="vg:40079889"/>
<name>G1C4X5_9CAUD</name>
<keyword evidence="2" id="KW-1185">Reference proteome</keyword>
<reference evidence="1 2" key="1">
    <citation type="journal article" date="2012" name="J. Virol.">
        <title>Complete Genome Sequence of Enterococcal Bacteriophage SAP6.</title>
        <authorList>
            <person name="Lee Y.D."/>
            <person name="Park J.H."/>
        </authorList>
    </citation>
    <scope>NUCLEOTIDE SEQUENCE [LARGE SCALE GENOMIC DNA]</scope>
</reference>
<evidence type="ECO:0000313" key="2">
    <source>
        <dbReference type="Proteomes" id="UP000000699"/>
    </source>
</evidence>
<protein>
    <submittedName>
        <fullName evidence="1">Uncharacterized protein</fullName>
    </submittedName>
</protein>